<dbReference type="PANTHER" id="PTHR33127:SF97">
    <property type="entry name" value="OS08G0448300 PROTEIN"/>
    <property type="match status" value="1"/>
</dbReference>
<protein>
    <recommendedName>
        <fullName evidence="1">KIB1-4 beta-propeller domain-containing protein</fullName>
    </recommendedName>
</protein>
<organism evidence="2 3">
    <name type="scientific">Rhynchospora breviuscula</name>
    <dbReference type="NCBI Taxonomy" id="2022672"/>
    <lineage>
        <taxon>Eukaryota</taxon>
        <taxon>Viridiplantae</taxon>
        <taxon>Streptophyta</taxon>
        <taxon>Embryophyta</taxon>
        <taxon>Tracheophyta</taxon>
        <taxon>Spermatophyta</taxon>
        <taxon>Magnoliopsida</taxon>
        <taxon>Liliopsida</taxon>
        <taxon>Poales</taxon>
        <taxon>Cyperaceae</taxon>
        <taxon>Cyperoideae</taxon>
        <taxon>Rhynchosporeae</taxon>
        <taxon>Rhynchospora</taxon>
    </lineage>
</organism>
<dbReference type="OrthoDB" id="685954at2759"/>
<proteinExistence type="predicted"/>
<dbReference type="Pfam" id="PF03478">
    <property type="entry name" value="Beta-prop_KIB1-4"/>
    <property type="match status" value="1"/>
</dbReference>
<accession>A0A9Q0D0S1</accession>
<name>A0A9Q0D0S1_9POAL</name>
<sequence>MFLVSVADSIERKGFPASCIVHRVEISNHTWKLVESIGGCVFFLAPMQSSALPPAQEGAECDCIYIVNICFMKGIYKICLQDQTVSLSFLLKWPERWSQLFWLMPIRVYHSWRRKHDIFSFTHPIGTDKSDAAHVQEEKKKEEKCKVDISRPWADMPIELVQLLLPRLYLIDCLRLPSVCKAWNTLTNLIQDAKVYPWFLCTTNDKSFLWNLFDPVYGKEYSIDMKWLDFTRDISFQFSKDGWVLVLKEDKYLFLINPFTRECIGLPEKDCRKSFAMSFSSSPTNLDCIVLVISYVRRQILEISTWRPGEDEWDNFYFDYLYGFLVPFNPVFIGGEFYCFCRKGKLLVYNPKKQTLQLFETQSPLQMSFIATREMESYLMESMGDLIAVFRGSSKEPPSIFKLDQQSMVWCEVDGIGDSTIFLNLKTSLAKPCLEKRCPNLIYFSRFADKHCKRTESFFLETNKCHPEDCYYFKEPMNCIWIEPNLTA</sequence>
<gene>
    <name evidence="2" type="ORF">LUZ63_003467</name>
</gene>
<feature type="domain" description="KIB1-4 beta-propeller" evidence="1">
    <location>
        <begin position="232"/>
        <end position="453"/>
    </location>
</feature>
<dbReference type="EMBL" id="JAMQYH010000001">
    <property type="protein sequence ID" value="KAJ1703688.1"/>
    <property type="molecule type" value="Genomic_DNA"/>
</dbReference>
<dbReference type="InterPro" id="IPR005174">
    <property type="entry name" value="KIB1-4_b-propeller"/>
</dbReference>
<dbReference type="Proteomes" id="UP001151287">
    <property type="component" value="Unassembled WGS sequence"/>
</dbReference>
<evidence type="ECO:0000313" key="3">
    <source>
        <dbReference type="Proteomes" id="UP001151287"/>
    </source>
</evidence>
<keyword evidence="3" id="KW-1185">Reference proteome</keyword>
<comment type="caution">
    <text evidence="2">The sequence shown here is derived from an EMBL/GenBank/DDBJ whole genome shotgun (WGS) entry which is preliminary data.</text>
</comment>
<reference evidence="2" key="1">
    <citation type="journal article" date="2022" name="Cell">
        <title>Repeat-based holocentromeres influence genome architecture and karyotype evolution.</title>
        <authorList>
            <person name="Hofstatter P.G."/>
            <person name="Thangavel G."/>
            <person name="Lux T."/>
            <person name="Neumann P."/>
            <person name="Vondrak T."/>
            <person name="Novak P."/>
            <person name="Zhang M."/>
            <person name="Costa L."/>
            <person name="Castellani M."/>
            <person name="Scott A."/>
            <person name="Toegelov H."/>
            <person name="Fuchs J."/>
            <person name="Mata-Sucre Y."/>
            <person name="Dias Y."/>
            <person name="Vanzela A.L.L."/>
            <person name="Huettel B."/>
            <person name="Almeida C.C.S."/>
            <person name="Simkova H."/>
            <person name="Souza G."/>
            <person name="Pedrosa-Harand A."/>
            <person name="Macas J."/>
            <person name="Mayer K.F.X."/>
            <person name="Houben A."/>
            <person name="Marques A."/>
        </authorList>
    </citation>
    <scope>NUCLEOTIDE SEQUENCE</scope>
    <source>
        <strain evidence="2">RhyBre1mFocal</strain>
    </source>
</reference>
<dbReference type="AlphaFoldDB" id="A0A9Q0D0S1"/>
<dbReference type="PANTHER" id="PTHR33127">
    <property type="entry name" value="TRANSMEMBRANE PROTEIN"/>
    <property type="match status" value="1"/>
</dbReference>
<evidence type="ECO:0000259" key="1">
    <source>
        <dbReference type="Pfam" id="PF03478"/>
    </source>
</evidence>
<evidence type="ECO:0000313" key="2">
    <source>
        <dbReference type="EMBL" id="KAJ1703688.1"/>
    </source>
</evidence>